<feature type="binding site" evidence="5">
    <location>
        <position position="65"/>
    </location>
    <ligand>
        <name>[4Fe-4S] cluster</name>
        <dbReference type="ChEBI" id="CHEBI:49883"/>
        <note>4Fe-4S-S-AdoMet</note>
    </ligand>
</feature>
<dbReference type="Gene3D" id="3.20.20.70">
    <property type="entry name" value="Aldolase class I"/>
    <property type="match status" value="1"/>
</dbReference>
<dbReference type="SFLD" id="SFLDF00348">
    <property type="entry name" value="FeFe_hydrogenase_maturase_(Hyd"/>
    <property type="match status" value="1"/>
</dbReference>
<name>A0A1M5AJL5_9CLOT</name>
<dbReference type="InterPro" id="IPR034422">
    <property type="entry name" value="HydE/PylB-like"/>
</dbReference>
<evidence type="ECO:0000259" key="7">
    <source>
        <dbReference type="PROSITE" id="PS51918"/>
    </source>
</evidence>
<feature type="binding site" evidence="5">
    <location>
        <position position="61"/>
    </location>
    <ligand>
        <name>[4Fe-4S] cluster</name>
        <dbReference type="ChEBI" id="CHEBI:49883"/>
        <note>4Fe-4S-S-AdoMet</note>
    </ligand>
</feature>
<protein>
    <submittedName>
        <fullName evidence="8">Biotin synthase</fullName>
    </submittedName>
</protein>
<comment type="cofactor">
    <cofactor evidence="5">
        <name>[4Fe-4S] cluster</name>
        <dbReference type="ChEBI" id="CHEBI:49883"/>
    </cofactor>
    <text evidence="5">Binds 1 [4Fe-4S] cluster. The cluster is coordinated with 3 cysteines and an exchangeable S-adenosyl-L-methionine.</text>
</comment>
<feature type="binding site" evidence="6">
    <location>
        <position position="160"/>
    </location>
    <ligand>
        <name>S-adenosyl-L-methionine</name>
        <dbReference type="ChEBI" id="CHEBI:59789"/>
    </ligand>
</feature>
<feature type="binding site" evidence="6">
    <location>
        <position position="135"/>
    </location>
    <ligand>
        <name>(3R)-3-methyl-D-ornithine</name>
        <dbReference type="ChEBI" id="CHEBI:64642"/>
    </ligand>
</feature>
<evidence type="ECO:0000256" key="4">
    <source>
        <dbReference type="ARBA" id="ARBA00023014"/>
    </source>
</evidence>
<dbReference type="PROSITE" id="PS51918">
    <property type="entry name" value="RADICAL_SAM"/>
    <property type="match status" value="1"/>
</dbReference>
<dbReference type="InterPro" id="IPR007197">
    <property type="entry name" value="rSAM"/>
</dbReference>
<evidence type="ECO:0000313" key="9">
    <source>
        <dbReference type="Proteomes" id="UP000184423"/>
    </source>
</evidence>
<dbReference type="PIRSF" id="PIRSF004762">
    <property type="entry name" value="CHP00423"/>
    <property type="match status" value="1"/>
</dbReference>
<sequence>MKELIYKIVEGYEPTLDEMEKILSLNEEDAEVLFKAADEVKKRYFGNEVHIRGIIEFSSYCRADCYYCGLRCSNRSLPRYRMDKDEIIECAKEAVDAGYRSLVLQSGEDLYYTKEIIGEIVERIKEYSDVAITLSIGERSFEEYEYLKEKGADRFLMKHETADESLYNSLHPHSSFKNRIGCLKNLKTLGYQVGSGFMIGLPGQTLRTVAKDIMLLKELDVDMAGIGPFIPHKDTPLGKYDAGSAFLTVKAVALTRILLKRPHLPATTALGVLNTKYKDKVFFAGANVIMQKVEPHKYRRLYEIYPKDIKFEKSIREERKKLENYLLSLGLEISDSRGDALKI</sequence>
<evidence type="ECO:0000256" key="1">
    <source>
        <dbReference type="ARBA" id="ARBA00022691"/>
    </source>
</evidence>
<dbReference type="GO" id="GO:0051539">
    <property type="term" value="F:4 iron, 4 sulfur cluster binding"/>
    <property type="evidence" value="ECO:0007669"/>
    <property type="project" value="UniProtKB-KW"/>
</dbReference>
<evidence type="ECO:0000256" key="2">
    <source>
        <dbReference type="ARBA" id="ARBA00022723"/>
    </source>
</evidence>
<proteinExistence type="predicted"/>
<keyword evidence="3 5" id="KW-0408">Iron</keyword>
<dbReference type="GO" id="GO:0046872">
    <property type="term" value="F:metal ion binding"/>
    <property type="evidence" value="ECO:0007669"/>
    <property type="project" value="UniProtKB-KW"/>
</dbReference>
<feature type="domain" description="Radical SAM core" evidence="7">
    <location>
        <begin position="47"/>
        <end position="267"/>
    </location>
</feature>
<dbReference type="Pfam" id="PF04055">
    <property type="entry name" value="Radical_SAM"/>
    <property type="match status" value="1"/>
</dbReference>
<evidence type="ECO:0000256" key="5">
    <source>
        <dbReference type="PIRSR" id="PIRSR004762-1"/>
    </source>
</evidence>
<dbReference type="SFLD" id="SFLDG01280">
    <property type="entry name" value="HydE/PylB-like"/>
    <property type="match status" value="1"/>
</dbReference>
<feature type="binding site" evidence="5">
    <location>
        <position position="68"/>
    </location>
    <ligand>
        <name>[4Fe-4S] cluster</name>
        <dbReference type="ChEBI" id="CHEBI:49883"/>
        <note>4Fe-4S-S-AdoMet</note>
    </ligand>
</feature>
<dbReference type="RefSeq" id="WP_073249717.1">
    <property type="nucleotide sequence ID" value="NZ_FQVG01000053.1"/>
</dbReference>
<dbReference type="SMART" id="SM00729">
    <property type="entry name" value="Elp3"/>
    <property type="match status" value="1"/>
</dbReference>
<dbReference type="GO" id="GO:0016740">
    <property type="term" value="F:transferase activity"/>
    <property type="evidence" value="ECO:0007669"/>
    <property type="project" value="TreeGrafter"/>
</dbReference>
<keyword evidence="5" id="KW-0004">4Fe-4S</keyword>
<dbReference type="InterPro" id="IPR058240">
    <property type="entry name" value="rSAM_sf"/>
</dbReference>
<dbReference type="InterPro" id="IPR013785">
    <property type="entry name" value="Aldolase_TIM"/>
</dbReference>
<dbReference type="PANTHER" id="PTHR43726:SF1">
    <property type="entry name" value="BIOTIN SYNTHASE"/>
    <property type="match status" value="1"/>
</dbReference>
<dbReference type="PANTHER" id="PTHR43726">
    <property type="entry name" value="3-METHYLORNITHINE SYNTHASE"/>
    <property type="match status" value="1"/>
</dbReference>
<dbReference type="EMBL" id="FQVG01000053">
    <property type="protein sequence ID" value="SHF30345.1"/>
    <property type="molecule type" value="Genomic_DNA"/>
</dbReference>
<dbReference type="NCBIfam" id="TIGR03956">
    <property type="entry name" value="rSAM_HydE"/>
    <property type="match status" value="1"/>
</dbReference>
<gene>
    <name evidence="8" type="ORF">SAMN02746091_02211</name>
</gene>
<keyword evidence="4 5" id="KW-0411">Iron-sulfur</keyword>
<dbReference type="Proteomes" id="UP000184423">
    <property type="component" value="Unassembled WGS sequence"/>
</dbReference>
<dbReference type="AlphaFoldDB" id="A0A1M5AJL5"/>
<reference evidence="9" key="1">
    <citation type="submission" date="2016-11" db="EMBL/GenBank/DDBJ databases">
        <authorList>
            <person name="Varghese N."/>
            <person name="Submissions S."/>
        </authorList>
    </citation>
    <scope>NUCLEOTIDE SEQUENCE [LARGE SCALE GENOMIC DNA]</scope>
    <source>
        <strain evidence="9">DSM 10124</strain>
    </source>
</reference>
<dbReference type="CDD" id="cd01335">
    <property type="entry name" value="Radical_SAM"/>
    <property type="match status" value="1"/>
</dbReference>
<dbReference type="SFLD" id="SFLDG01082">
    <property type="entry name" value="B12-binding_domain_containing"/>
    <property type="match status" value="1"/>
</dbReference>
<keyword evidence="2" id="KW-0479">Metal-binding</keyword>
<dbReference type="SFLD" id="SFLDG01060">
    <property type="entry name" value="BATS_domain_containing"/>
    <property type="match status" value="1"/>
</dbReference>
<dbReference type="InterPro" id="IPR024021">
    <property type="entry name" value="FeFe-hyd_HydE_rSAM"/>
</dbReference>
<organism evidence="8 9">
    <name type="scientific">Caloramator proteoclasticus DSM 10124</name>
    <dbReference type="NCBI Taxonomy" id="1121262"/>
    <lineage>
        <taxon>Bacteria</taxon>
        <taxon>Bacillati</taxon>
        <taxon>Bacillota</taxon>
        <taxon>Clostridia</taxon>
        <taxon>Eubacteriales</taxon>
        <taxon>Clostridiaceae</taxon>
        <taxon>Caloramator</taxon>
    </lineage>
</organism>
<keyword evidence="9" id="KW-1185">Reference proteome</keyword>
<evidence type="ECO:0000313" key="8">
    <source>
        <dbReference type="EMBL" id="SHF30345.1"/>
    </source>
</evidence>
<evidence type="ECO:0000256" key="6">
    <source>
        <dbReference type="PIRSR" id="PIRSR004762-2"/>
    </source>
</evidence>
<evidence type="ECO:0000256" key="3">
    <source>
        <dbReference type="ARBA" id="ARBA00023004"/>
    </source>
</evidence>
<dbReference type="InterPro" id="IPR006638">
    <property type="entry name" value="Elp3/MiaA/NifB-like_rSAM"/>
</dbReference>
<keyword evidence="1 5" id="KW-0949">S-adenosyl-L-methionine</keyword>
<feature type="binding site" evidence="6">
    <location>
        <position position="179"/>
    </location>
    <ligand>
        <name>S-adenosyl-L-methionine</name>
        <dbReference type="ChEBI" id="CHEBI:59789"/>
    </ligand>
</feature>
<accession>A0A1M5AJL5</accession>
<dbReference type="SUPFAM" id="SSF102114">
    <property type="entry name" value="Radical SAM enzymes"/>
    <property type="match status" value="1"/>
</dbReference>
<dbReference type="SFLD" id="SFLDS00029">
    <property type="entry name" value="Radical_SAM"/>
    <property type="match status" value="1"/>
</dbReference>